<accession>A0A0N0NN21</accession>
<gene>
    <name evidence="1" type="ORF">AB675_10638</name>
</gene>
<reference evidence="1 2" key="1">
    <citation type="submission" date="2015-06" db="EMBL/GenBank/DDBJ databases">
        <title>Draft genome of the ant-associated black yeast Phialophora attae CBS 131958.</title>
        <authorList>
            <person name="Moreno L.F."/>
            <person name="Stielow B.J."/>
            <person name="de Hoog S."/>
            <person name="Vicente V.A."/>
            <person name="Weiss V.A."/>
            <person name="de Vries M."/>
            <person name="Cruz L.M."/>
            <person name="Souza E.M."/>
        </authorList>
    </citation>
    <scope>NUCLEOTIDE SEQUENCE [LARGE SCALE GENOMIC DNA]</scope>
    <source>
        <strain evidence="1 2">CBS 131958</strain>
    </source>
</reference>
<evidence type="ECO:0000313" key="2">
    <source>
        <dbReference type="Proteomes" id="UP000038010"/>
    </source>
</evidence>
<name>A0A0N0NN21_9EURO</name>
<comment type="caution">
    <text evidence="1">The sequence shown here is derived from an EMBL/GenBank/DDBJ whole genome shotgun (WGS) entry which is preliminary data.</text>
</comment>
<organism evidence="1 2">
    <name type="scientific">Cyphellophora attinorum</name>
    <dbReference type="NCBI Taxonomy" id="1664694"/>
    <lineage>
        <taxon>Eukaryota</taxon>
        <taxon>Fungi</taxon>
        <taxon>Dikarya</taxon>
        <taxon>Ascomycota</taxon>
        <taxon>Pezizomycotina</taxon>
        <taxon>Eurotiomycetes</taxon>
        <taxon>Chaetothyriomycetidae</taxon>
        <taxon>Chaetothyriales</taxon>
        <taxon>Cyphellophoraceae</taxon>
        <taxon>Cyphellophora</taxon>
    </lineage>
</organism>
<dbReference type="RefSeq" id="XP_018000842.1">
    <property type="nucleotide sequence ID" value="XM_018139424.1"/>
</dbReference>
<evidence type="ECO:0000313" key="1">
    <source>
        <dbReference type="EMBL" id="KPI40879.1"/>
    </source>
</evidence>
<dbReference type="AlphaFoldDB" id="A0A0N0NN21"/>
<protein>
    <submittedName>
        <fullName evidence="1">Uncharacterized protein</fullName>
    </submittedName>
</protein>
<dbReference type="STRING" id="1664694.A0A0N0NN21"/>
<keyword evidence="2" id="KW-1185">Reference proteome</keyword>
<sequence>MPLSLLDSKEQPSRPVVRLKASTEYPFLKRVCLVCSRLRKIALPHLFRHVLVLPGQLDNLLAFTSTQKLDTHVTTAHIYLNSPSSHEQPPWWAILLDQLTNLTTITVTAPPHIFAEITRIPVKTQDAWAFKIAEQSLQLTCAANSTYAPYEAQASPSLLTARPWHTLHVNESSSLRAYTTYEYFLRTPPSPISPFSKPLSSLETRSAIRTLLSTIRHFHFTAIFPSFNHIGTILEMAEGSMTRLDSLTFQLLPKPNSTILVDALEETGGHIDVNDPWNEFETSLALVAVSALGMSRSNLTKLTMEDVAMEGVRDMIERIVTEKLVEEPDLGWAYEGVGRWRRPHGHTTK</sequence>
<dbReference type="OrthoDB" id="5296720at2759"/>
<dbReference type="GeneID" id="28731304"/>
<dbReference type="Proteomes" id="UP000038010">
    <property type="component" value="Unassembled WGS sequence"/>
</dbReference>
<dbReference type="VEuPathDB" id="FungiDB:AB675_10638"/>
<dbReference type="EMBL" id="LFJN01000011">
    <property type="protein sequence ID" value="KPI40879.1"/>
    <property type="molecule type" value="Genomic_DNA"/>
</dbReference>
<proteinExistence type="predicted"/>